<dbReference type="OrthoDB" id="980106at2"/>
<protein>
    <submittedName>
        <fullName evidence="1">Uncharacterized protein</fullName>
    </submittedName>
</protein>
<accession>A0A150X5I3</accession>
<name>A0A150X5I3_9BACT</name>
<dbReference type="EMBL" id="LRPC01000028">
    <property type="protein sequence ID" value="KYG74009.1"/>
    <property type="molecule type" value="Genomic_DNA"/>
</dbReference>
<reference evidence="1 2" key="1">
    <citation type="submission" date="2016-01" db="EMBL/GenBank/DDBJ databases">
        <title>Genome sequencing of Roseivirga spongicola UST030701-084.</title>
        <authorList>
            <person name="Selvaratnam C."/>
            <person name="Thevarajoo S."/>
            <person name="Goh K.M."/>
            <person name="Ee R."/>
            <person name="Chan K.-G."/>
            <person name="Chong C.S."/>
        </authorList>
    </citation>
    <scope>NUCLEOTIDE SEQUENCE [LARGE SCALE GENOMIC DNA]</scope>
    <source>
        <strain evidence="1 2">UST030701-084</strain>
    </source>
</reference>
<dbReference type="RefSeq" id="WP_068223272.1">
    <property type="nucleotide sequence ID" value="NZ_CP139724.1"/>
</dbReference>
<sequence>MKSKVYFFRILVIGFFVQLISFNYAEGQRLTYEGFLKGEKVGELVAEREVNDENVKIIIQTKLDAQLIVKIKLELYSESTYINQSLFQASSTAKVNGQLKSDVQTVKYGNEYQVEVDGKKRTLAHSELLGADLFYFEEPKGIKHAYALSSGEMIEITETANQTYYFKRNGKKEFHKYSEGVLDELEINHKLFTITFKLKKEL</sequence>
<evidence type="ECO:0000313" key="1">
    <source>
        <dbReference type="EMBL" id="KYG74009.1"/>
    </source>
</evidence>
<evidence type="ECO:0000313" key="2">
    <source>
        <dbReference type="Proteomes" id="UP000075606"/>
    </source>
</evidence>
<proteinExistence type="predicted"/>
<dbReference type="AlphaFoldDB" id="A0A150X5I3"/>
<comment type="caution">
    <text evidence="1">The sequence shown here is derived from an EMBL/GenBank/DDBJ whole genome shotgun (WGS) entry which is preliminary data.</text>
</comment>
<dbReference type="Proteomes" id="UP000075606">
    <property type="component" value="Unassembled WGS sequence"/>
</dbReference>
<dbReference type="STRING" id="333140.AWW68_15215"/>
<gene>
    <name evidence="1" type="ORF">AWW68_15215</name>
</gene>
<dbReference type="InterPro" id="IPR045767">
    <property type="entry name" value="DUF6134"/>
</dbReference>
<dbReference type="Pfam" id="PF19630">
    <property type="entry name" value="DUF6134"/>
    <property type="match status" value="1"/>
</dbReference>
<organism evidence="1 2">
    <name type="scientific">Roseivirga spongicola</name>
    <dbReference type="NCBI Taxonomy" id="333140"/>
    <lineage>
        <taxon>Bacteria</taxon>
        <taxon>Pseudomonadati</taxon>
        <taxon>Bacteroidota</taxon>
        <taxon>Cytophagia</taxon>
        <taxon>Cytophagales</taxon>
        <taxon>Roseivirgaceae</taxon>
        <taxon>Roseivirga</taxon>
    </lineage>
</organism>
<keyword evidence="2" id="KW-1185">Reference proteome</keyword>